<dbReference type="Proteomes" id="UP000226525">
    <property type="component" value="Unassembled WGS sequence"/>
</dbReference>
<name>A0A2D6YI57_9DELT</name>
<comment type="caution">
    <text evidence="1">The sequence shown here is derived from an EMBL/GenBank/DDBJ whole genome shotgun (WGS) entry which is preliminary data.</text>
</comment>
<evidence type="ECO:0000313" key="2">
    <source>
        <dbReference type="Proteomes" id="UP000226525"/>
    </source>
</evidence>
<organism evidence="1 2">
    <name type="scientific">SAR324 cluster bacterium</name>
    <dbReference type="NCBI Taxonomy" id="2024889"/>
    <lineage>
        <taxon>Bacteria</taxon>
        <taxon>Deltaproteobacteria</taxon>
        <taxon>SAR324 cluster</taxon>
    </lineage>
</organism>
<dbReference type="InterPro" id="IPR036410">
    <property type="entry name" value="HSP_DnaJ_Cys-rich_dom_sf"/>
</dbReference>
<protein>
    <submittedName>
        <fullName evidence="1">Uncharacterized protein</fullName>
    </submittedName>
</protein>
<evidence type="ECO:0000313" key="1">
    <source>
        <dbReference type="EMBL" id="MAH62867.1"/>
    </source>
</evidence>
<dbReference type="SUPFAM" id="SSF57938">
    <property type="entry name" value="DnaJ/Hsp40 cysteine-rich domain"/>
    <property type="match status" value="1"/>
</dbReference>
<sequence length="82" mass="9421">MQPNQPPSLLADFKESCKVCEGSGRKLGYLEIDTLQPHLSQKCFHCQGRGYTLTQLGEDLLELYRPAIQQWIREELSRLGTR</sequence>
<proteinExistence type="predicted"/>
<dbReference type="Gene3D" id="6.20.20.10">
    <property type="match status" value="1"/>
</dbReference>
<accession>A0A2D6YI57</accession>
<gene>
    <name evidence="1" type="ORF">CMN54_05330</name>
</gene>
<reference evidence="2" key="1">
    <citation type="submission" date="2017-09" db="EMBL/GenBank/DDBJ databases">
        <title>The Reconstruction of 2,631 Draft Metagenome-Assembled Genomes from the Global Oceans.</title>
        <authorList>
            <person name="Tully B.J."/>
            <person name="Graham E.D."/>
            <person name="Heidelberg J.F."/>
        </authorList>
    </citation>
    <scope>NUCLEOTIDE SEQUENCE [LARGE SCALE GENOMIC DNA]</scope>
</reference>
<dbReference type="AlphaFoldDB" id="A0A2D6YI57"/>
<dbReference type="EMBL" id="NZEX01000057">
    <property type="protein sequence ID" value="MAH62867.1"/>
    <property type="molecule type" value="Genomic_DNA"/>
</dbReference>